<dbReference type="SUPFAM" id="SSF69118">
    <property type="entry name" value="AhpD-like"/>
    <property type="match status" value="1"/>
</dbReference>
<keyword evidence="3" id="KW-1185">Reference proteome</keyword>
<sequence length="154" mass="17442">MAEAHRRTSRFRLPVDKLAPHLMEAFERLDEAAEKVSLPLPLLELVRLRVSQINGCAYCVDSHNQDAREAEIPERTIAALPVWRESPFFSDQERVALDVAEALTTMNQAPVTDELWARAAEHFTKTELAELTWNVAIINVWNQLAGGARPWLIS</sequence>
<dbReference type="PANTHER" id="PTHR34846">
    <property type="entry name" value="4-CARBOXYMUCONOLACTONE DECARBOXYLASE FAMILY PROTEIN (AFU_ORTHOLOGUE AFUA_6G11590)"/>
    <property type="match status" value="1"/>
</dbReference>
<dbReference type="InterPro" id="IPR003779">
    <property type="entry name" value="CMD-like"/>
</dbReference>
<organism evidence="2 3">
    <name type="scientific">Amycolatopsis cihanbeyliensis</name>
    <dbReference type="NCBI Taxonomy" id="1128664"/>
    <lineage>
        <taxon>Bacteria</taxon>
        <taxon>Bacillati</taxon>
        <taxon>Actinomycetota</taxon>
        <taxon>Actinomycetes</taxon>
        <taxon>Pseudonocardiales</taxon>
        <taxon>Pseudonocardiaceae</taxon>
        <taxon>Amycolatopsis</taxon>
    </lineage>
</organism>
<dbReference type="EMBL" id="VFML01000001">
    <property type="protein sequence ID" value="TQJ05732.1"/>
    <property type="molecule type" value="Genomic_DNA"/>
</dbReference>
<dbReference type="GO" id="GO:0051920">
    <property type="term" value="F:peroxiredoxin activity"/>
    <property type="evidence" value="ECO:0007669"/>
    <property type="project" value="InterPro"/>
</dbReference>
<accession>A0A542DRK1</accession>
<evidence type="ECO:0000313" key="3">
    <source>
        <dbReference type="Proteomes" id="UP000320876"/>
    </source>
</evidence>
<feature type="domain" description="Carboxymuconolactone decarboxylase-like" evidence="1">
    <location>
        <begin position="20"/>
        <end position="102"/>
    </location>
</feature>
<reference evidence="2 3" key="1">
    <citation type="submission" date="2019-06" db="EMBL/GenBank/DDBJ databases">
        <title>Sequencing the genomes of 1000 actinobacteria strains.</title>
        <authorList>
            <person name="Klenk H.-P."/>
        </authorList>
    </citation>
    <scope>NUCLEOTIDE SEQUENCE [LARGE SCALE GENOMIC DNA]</scope>
    <source>
        <strain evidence="2 3">DSM 45679</strain>
    </source>
</reference>
<dbReference type="InterPro" id="IPR029032">
    <property type="entry name" value="AhpD-like"/>
</dbReference>
<proteinExistence type="predicted"/>
<dbReference type="InterPro" id="IPR004675">
    <property type="entry name" value="AhpD_core"/>
</dbReference>
<evidence type="ECO:0000313" key="2">
    <source>
        <dbReference type="EMBL" id="TQJ05732.1"/>
    </source>
</evidence>
<evidence type="ECO:0000259" key="1">
    <source>
        <dbReference type="Pfam" id="PF02627"/>
    </source>
</evidence>
<gene>
    <name evidence="2" type="ORF">FB471_5569</name>
</gene>
<comment type="caution">
    <text evidence="2">The sequence shown here is derived from an EMBL/GenBank/DDBJ whole genome shotgun (WGS) entry which is preliminary data.</text>
</comment>
<dbReference type="NCBIfam" id="TIGR00778">
    <property type="entry name" value="ahpD_dom"/>
    <property type="match status" value="1"/>
</dbReference>
<dbReference type="Pfam" id="PF02627">
    <property type="entry name" value="CMD"/>
    <property type="match status" value="1"/>
</dbReference>
<keyword evidence="2" id="KW-0560">Oxidoreductase</keyword>
<keyword evidence="2" id="KW-0575">Peroxidase</keyword>
<dbReference type="PANTHER" id="PTHR34846:SF5">
    <property type="entry name" value="CARBOXYMUCONOLACTONE DECARBOXYLASE-LIKE DOMAIN-CONTAINING PROTEIN"/>
    <property type="match status" value="1"/>
</dbReference>
<dbReference type="Proteomes" id="UP000320876">
    <property type="component" value="Unassembled WGS sequence"/>
</dbReference>
<dbReference type="AlphaFoldDB" id="A0A542DRK1"/>
<dbReference type="Gene3D" id="1.20.1290.10">
    <property type="entry name" value="AhpD-like"/>
    <property type="match status" value="1"/>
</dbReference>
<dbReference type="OrthoDB" id="5185109at2"/>
<name>A0A542DRK1_AMYCI</name>
<protein>
    <submittedName>
        <fullName evidence="2">AhpD family alkylhydroperoxidase</fullName>
    </submittedName>
</protein>
<dbReference type="RefSeq" id="WP_142001218.1">
    <property type="nucleotide sequence ID" value="NZ_VFML01000001.1"/>
</dbReference>